<evidence type="ECO:0000313" key="3">
    <source>
        <dbReference type="Proteomes" id="UP001153555"/>
    </source>
</evidence>
<proteinExistence type="predicted"/>
<dbReference type="AlphaFoldDB" id="A0A9N7N9T8"/>
<feature type="compositionally biased region" description="Basic residues" evidence="1">
    <location>
        <begin position="70"/>
        <end position="79"/>
    </location>
</feature>
<feature type="compositionally biased region" description="Basic and acidic residues" evidence="1">
    <location>
        <begin position="329"/>
        <end position="347"/>
    </location>
</feature>
<accession>A0A9N7N9T8</accession>
<protein>
    <submittedName>
        <fullName evidence="2">Uncharacterized protein</fullName>
    </submittedName>
</protein>
<dbReference type="OrthoDB" id="1918258at2759"/>
<dbReference type="PANTHER" id="PTHR33785:SF2">
    <property type="entry name" value="DUF1685 DOMAIN-CONTAINING PROTEIN"/>
    <property type="match status" value="1"/>
</dbReference>
<feature type="region of interest" description="Disordered" evidence="1">
    <location>
        <begin position="1"/>
        <end position="86"/>
    </location>
</feature>
<keyword evidence="3" id="KW-1185">Reference proteome</keyword>
<sequence>MPLTTSESPDHSSKNSSQISVISEQEFSSVTSVTNGSQDETSEMRPTRLNLNLAPTKTRSHSSSPLSHEKSRKSKHRHYPASGLQKTTSLKSLEELELEEVKGFKDLGFNFEGERLSKRLVRLIPGLQRIDGGGGAAAVDEEDSDDDEIEEESSGVVMRPYLSEAWLLKSSGGYDCAPPLASRVCTAVDMKRRLSTHGQRSWVQAPRSADSGTINTEGYKRQCGRLKLGGNLRLDRWGQHEVGGTNMKQPLRWDPAAGYVGPTWSWEASQPKPRELTTAVRSTSLTGRPQHQHTEEESQPRQNTTSRHGADRNRSSASHPPVRRLFNLPREEARFAEVEARFGENVR</sequence>
<dbReference type="PANTHER" id="PTHR33785">
    <property type="entry name" value="OS06G0550800 PROTEIN"/>
    <property type="match status" value="1"/>
</dbReference>
<name>A0A9N7N9T8_STRHE</name>
<comment type="caution">
    <text evidence="2">The sequence shown here is derived from an EMBL/GenBank/DDBJ whole genome shotgun (WGS) entry which is preliminary data.</text>
</comment>
<evidence type="ECO:0000256" key="1">
    <source>
        <dbReference type="SAM" id="MobiDB-lite"/>
    </source>
</evidence>
<dbReference type="EMBL" id="CACSLK010027789">
    <property type="protein sequence ID" value="CAA0829747.1"/>
    <property type="molecule type" value="Genomic_DNA"/>
</dbReference>
<feature type="compositionally biased region" description="Polar residues" evidence="1">
    <location>
        <begin position="25"/>
        <end position="39"/>
    </location>
</feature>
<dbReference type="Proteomes" id="UP001153555">
    <property type="component" value="Unassembled WGS sequence"/>
</dbReference>
<feature type="compositionally biased region" description="Low complexity" evidence="1">
    <location>
        <begin position="14"/>
        <end position="23"/>
    </location>
</feature>
<feature type="compositionally biased region" description="Acidic residues" evidence="1">
    <location>
        <begin position="139"/>
        <end position="153"/>
    </location>
</feature>
<gene>
    <name evidence="2" type="ORF">SHERM_25264</name>
</gene>
<feature type="region of interest" description="Disordered" evidence="1">
    <location>
        <begin position="282"/>
        <end position="347"/>
    </location>
</feature>
<feature type="region of interest" description="Disordered" evidence="1">
    <location>
        <begin position="131"/>
        <end position="154"/>
    </location>
</feature>
<evidence type="ECO:0000313" key="2">
    <source>
        <dbReference type="EMBL" id="CAA0829747.1"/>
    </source>
</evidence>
<reference evidence="2" key="1">
    <citation type="submission" date="2019-12" db="EMBL/GenBank/DDBJ databases">
        <authorList>
            <person name="Scholes J."/>
        </authorList>
    </citation>
    <scope>NUCLEOTIDE SEQUENCE</scope>
</reference>
<organism evidence="2 3">
    <name type="scientific">Striga hermonthica</name>
    <name type="common">Purple witchweed</name>
    <name type="synonym">Buchnera hermonthica</name>
    <dbReference type="NCBI Taxonomy" id="68872"/>
    <lineage>
        <taxon>Eukaryota</taxon>
        <taxon>Viridiplantae</taxon>
        <taxon>Streptophyta</taxon>
        <taxon>Embryophyta</taxon>
        <taxon>Tracheophyta</taxon>
        <taxon>Spermatophyta</taxon>
        <taxon>Magnoliopsida</taxon>
        <taxon>eudicotyledons</taxon>
        <taxon>Gunneridae</taxon>
        <taxon>Pentapetalae</taxon>
        <taxon>asterids</taxon>
        <taxon>lamiids</taxon>
        <taxon>Lamiales</taxon>
        <taxon>Orobanchaceae</taxon>
        <taxon>Buchnereae</taxon>
        <taxon>Striga</taxon>
    </lineage>
</organism>